<dbReference type="EMBL" id="WRXO01000001">
    <property type="protein sequence ID" value="MVT39946.1"/>
    <property type="molecule type" value="Genomic_DNA"/>
</dbReference>
<reference evidence="7 8" key="1">
    <citation type="submission" date="2019-12" db="EMBL/GenBank/DDBJ databases">
        <title>The draft genomic sequence of strain Chitinophaga oryziterrae JCM 16595.</title>
        <authorList>
            <person name="Zhang X."/>
        </authorList>
    </citation>
    <scope>NUCLEOTIDE SEQUENCE [LARGE SCALE GENOMIC DNA]</scope>
    <source>
        <strain evidence="7 8">JCM 16595</strain>
    </source>
</reference>
<dbReference type="Proteomes" id="UP000468388">
    <property type="component" value="Unassembled WGS sequence"/>
</dbReference>
<dbReference type="InterPro" id="IPR001179">
    <property type="entry name" value="PPIase_FKBP_dom"/>
</dbReference>
<dbReference type="Pfam" id="PF00254">
    <property type="entry name" value="FKBP_C"/>
    <property type="match status" value="1"/>
</dbReference>
<name>A0A6N8J6Q6_9BACT</name>
<dbReference type="PROSITE" id="PS50059">
    <property type="entry name" value="FKBP_PPIASE"/>
    <property type="match status" value="1"/>
</dbReference>
<accession>A0A6N8J6Q6</accession>
<dbReference type="Gene3D" id="3.10.50.40">
    <property type="match status" value="1"/>
</dbReference>
<dbReference type="EC" id="5.2.1.8" evidence="4"/>
<feature type="chain" id="PRO_5026868048" description="Peptidyl-prolyl cis-trans isomerase" evidence="5">
    <location>
        <begin position="21"/>
        <end position="159"/>
    </location>
</feature>
<evidence type="ECO:0000313" key="7">
    <source>
        <dbReference type="EMBL" id="MVT39946.1"/>
    </source>
</evidence>
<dbReference type="RefSeq" id="WP_157298588.1">
    <property type="nucleotide sequence ID" value="NZ_BAAAZB010000005.1"/>
</dbReference>
<keyword evidence="2 3" id="KW-0697">Rotamase</keyword>
<comment type="similarity">
    <text evidence="4">Belongs to the FKBP-type PPIase family.</text>
</comment>
<evidence type="ECO:0000256" key="4">
    <source>
        <dbReference type="RuleBase" id="RU003915"/>
    </source>
</evidence>
<organism evidence="7 8">
    <name type="scientific">Chitinophaga oryziterrae</name>
    <dbReference type="NCBI Taxonomy" id="1031224"/>
    <lineage>
        <taxon>Bacteria</taxon>
        <taxon>Pseudomonadati</taxon>
        <taxon>Bacteroidota</taxon>
        <taxon>Chitinophagia</taxon>
        <taxon>Chitinophagales</taxon>
        <taxon>Chitinophagaceae</taxon>
        <taxon>Chitinophaga</taxon>
    </lineage>
</organism>
<dbReference type="OrthoDB" id="9814548at2"/>
<evidence type="ECO:0000256" key="1">
    <source>
        <dbReference type="ARBA" id="ARBA00000971"/>
    </source>
</evidence>
<comment type="catalytic activity">
    <reaction evidence="1 3 4">
        <text>[protein]-peptidylproline (omega=180) = [protein]-peptidylproline (omega=0)</text>
        <dbReference type="Rhea" id="RHEA:16237"/>
        <dbReference type="Rhea" id="RHEA-COMP:10747"/>
        <dbReference type="Rhea" id="RHEA-COMP:10748"/>
        <dbReference type="ChEBI" id="CHEBI:83833"/>
        <dbReference type="ChEBI" id="CHEBI:83834"/>
        <dbReference type="EC" id="5.2.1.8"/>
    </reaction>
</comment>
<feature type="signal peptide" evidence="5">
    <location>
        <begin position="1"/>
        <end position="20"/>
    </location>
</feature>
<evidence type="ECO:0000256" key="5">
    <source>
        <dbReference type="SAM" id="SignalP"/>
    </source>
</evidence>
<feature type="domain" description="PPIase FKBP-type" evidence="6">
    <location>
        <begin position="73"/>
        <end position="159"/>
    </location>
</feature>
<dbReference type="AlphaFoldDB" id="A0A6N8J6Q6"/>
<gene>
    <name evidence="7" type="ORF">GO495_05080</name>
</gene>
<dbReference type="SUPFAM" id="SSF54534">
    <property type="entry name" value="FKBP-like"/>
    <property type="match status" value="1"/>
</dbReference>
<keyword evidence="3 4" id="KW-0413">Isomerase</keyword>
<evidence type="ECO:0000256" key="2">
    <source>
        <dbReference type="ARBA" id="ARBA00023110"/>
    </source>
</evidence>
<dbReference type="GO" id="GO:0003755">
    <property type="term" value="F:peptidyl-prolyl cis-trans isomerase activity"/>
    <property type="evidence" value="ECO:0007669"/>
    <property type="project" value="UniProtKB-UniRule"/>
</dbReference>
<protein>
    <recommendedName>
        <fullName evidence="4">Peptidyl-prolyl cis-trans isomerase</fullName>
        <ecNumber evidence="4">5.2.1.8</ecNumber>
    </recommendedName>
</protein>
<keyword evidence="5" id="KW-0732">Signal</keyword>
<dbReference type="PROSITE" id="PS51257">
    <property type="entry name" value="PROKAR_LIPOPROTEIN"/>
    <property type="match status" value="1"/>
</dbReference>
<comment type="caution">
    <text evidence="7">The sequence shown here is derived from an EMBL/GenBank/DDBJ whole genome shotgun (WGS) entry which is preliminary data.</text>
</comment>
<evidence type="ECO:0000256" key="3">
    <source>
        <dbReference type="PROSITE-ProRule" id="PRU00277"/>
    </source>
</evidence>
<sequence length="159" mass="17341">MKVILRYCLLVLLLSGCSKADSSDTDALAVLYKEDGIIRAYIAAHNLTDMVKDSSGLYYKIQEPGDSVHMTLNSVPTIIYSRSNIQDSLLDASFGSTNFDGRKLKDHIVGWQIVLQKIGKGGKVFTIIPSPLAFGNEEVGSIIAANSILVCEIEVVDFK</sequence>
<evidence type="ECO:0000259" key="6">
    <source>
        <dbReference type="PROSITE" id="PS50059"/>
    </source>
</evidence>
<evidence type="ECO:0000313" key="8">
    <source>
        <dbReference type="Proteomes" id="UP000468388"/>
    </source>
</evidence>
<keyword evidence="8" id="KW-1185">Reference proteome</keyword>
<dbReference type="InterPro" id="IPR046357">
    <property type="entry name" value="PPIase_dom_sf"/>
</dbReference>
<proteinExistence type="inferred from homology"/>